<dbReference type="SUPFAM" id="SSF54403">
    <property type="entry name" value="Cystatin/monellin"/>
    <property type="match status" value="2"/>
</dbReference>
<dbReference type="Pfam" id="PF17881">
    <property type="entry name" value="TseB"/>
    <property type="match status" value="1"/>
</dbReference>
<dbReference type="RefSeq" id="WP_317940026.1">
    <property type="nucleotide sequence ID" value="NZ_JAUBDJ010000001.1"/>
</dbReference>
<dbReference type="EMBL" id="JAUBDJ010000001">
    <property type="protein sequence ID" value="MDW0115532.1"/>
    <property type="molecule type" value="Genomic_DNA"/>
</dbReference>
<proteinExistence type="predicted"/>
<keyword evidence="1" id="KW-0472">Membrane</keyword>
<organism evidence="3 4">
    <name type="scientific">Sporosarcina thermotolerans</name>
    <dbReference type="NCBI Taxonomy" id="633404"/>
    <lineage>
        <taxon>Bacteria</taxon>
        <taxon>Bacillati</taxon>
        <taxon>Bacillota</taxon>
        <taxon>Bacilli</taxon>
        <taxon>Bacillales</taxon>
        <taxon>Caryophanaceae</taxon>
        <taxon>Sporosarcina</taxon>
    </lineage>
</organism>
<dbReference type="Gene3D" id="3.10.450.40">
    <property type="match status" value="2"/>
</dbReference>
<dbReference type="Proteomes" id="UP001271648">
    <property type="component" value="Unassembled WGS sequence"/>
</dbReference>
<evidence type="ECO:0000313" key="4">
    <source>
        <dbReference type="Proteomes" id="UP001271648"/>
    </source>
</evidence>
<keyword evidence="1" id="KW-1133">Transmembrane helix</keyword>
<evidence type="ECO:0000313" key="3">
    <source>
        <dbReference type="EMBL" id="MDW0115532.1"/>
    </source>
</evidence>
<sequence length="159" mass="18160">MLNWVKFIVAFLLALSLFITVIVLYNANKPFSTVQKNAEDIALKNGNLQTVDRMEIYNGTISMVTVYGKDADGNEKAIFIEEKTEKVLDEVDLKDGIDAKTALETVKSELQMEKILHVVLGLEEGHPVWEVAFKSENGKLNYVYVFFENGEWWKRILNL</sequence>
<name>A0AAW9A3R3_9BACL</name>
<dbReference type="InterPro" id="IPR041401">
    <property type="entry name" value="TseB-like_dom"/>
</dbReference>
<accession>A0AAW9A3R3</accession>
<reference evidence="3 4" key="1">
    <citation type="submission" date="2023-06" db="EMBL/GenBank/DDBJ databases">
        <title>Sporosarcina sp. nov., isolated from Korean traditional fermented seafood 'Jeotgal'.</title>
        <authorList>
            <person name="Yang A.I."/>
            <person name="Shin N.-R."/>
        </authorList>
    </citation>
    <scope>NUCLEOTIDE SEQUENCE [LARGE SCALE GENOMIC DNA]</scope>
    <source>
        <strain evidence="3 4">KCTC43456</strain>
    </source>
</reference>
<evidence type="ECO:0000259" key="2">
    <source>
        <dbReference type="Pfam" id="PF17881"/>
    </source>
</evidence>
<feature type="domain" description="Cell wall elongation regulator TseB-like" evidence="2">
    <location>
        <begin position="38"/>
        <end position="80"/>
    </location>
</feature>
<protein>
    <submittedName>
        <fullName evidence="3">DUF5590 domain-containing protein</fullName>
    </submittedName>
</protein>
<evidence type="ECO:0000256" key="1">
    <source>
        <dbReference type="SAM" id="Phobius"/>
    </source>
</evidence>
<keyword evidence="4" id="KW-1185">Reference proteome</keyword>
<comment type="caution">
    <text evidence="3">The sequence shown here is derived from an EMBL/GenBank/DDBJ whole genome shotgun (WGS) entry which is preliminary data.</text>
</comment>
<keyword evidence="1" id="KW-0812">Transmembrane</keyword>
<gene>
    <name evidence="3" type="ORF">QTL97_01095</name>
</gene>
<dbReference type="AlphaFoldDB" id="A0AAW9A3R3"/>
<feature type="transmembrane region" description="Helical" evidence="1">
    <location>
        <begin position="7"/>
        <end position="27"/>
    </location>
</feature>
<dbReference type="InterPro" id="IPR046350">
    <property type="entry name" value="Cystatin_sf"/>
</dbReference>